<reference evidence="4" key="1">
    <citation type="journal article" date="2019" name="Int. J. Syst. Evol. Microbiol.">
        <title>The Global Catalogue of Microorganisms (GCM) 10K type strain sequencing project: providing services to taxonomists for standard genome sequencing and annotation.</title>
        <authorList>
            <consortium name="The Broad Institute Genomics Platform"/>
            <consortium name="The Broad Institute Genome Sequencing Center for Infectious Disease"/>
            <person name="Wu L."/>
            <person name="Ma J."/>
        </authorList>
    </citation>
    <scope>NUCLEOTIDE SEQUENCE [LARGE SCALE GENOMIC DNA]</scope>
    <source>
        <strain evidence="4">JCM 17983</strain>
    </source>
</reference>
<evidence type="ECO:0000256" key="1">
    <source>
        <dbReference type="SAM" id="MobiDB-lite"/>
    </source>
</evidence>
<dbReference type="PROSITE" id="PS51819">
    <property type="entry name" value="VOC"/>
    <property type="match status" value="1"/>
</dbReference>
<gene>
    <name evidence="3" type="ORF">GCM10023203_04760</name>
</gene>
<sequence length="177" mass="19905">MTGVSAAEKSSLISEEERQRLTTARDRIREEFLFSREHRPPSTGKGIHHTALICRDVRTTVEFYQNVAGFPVTVLFENRDLAGSTHFFFDVGNGNCLAFFDLPGVDPGPYDEVLGGLHHIAICVPGTQWYGIKSRLDERGIEYMVESQVSIYTRDPDGARIEFIMDPLGEMYGEDTV</sequence>
<dbReference type="Pfam" id="PF00903">
    <property type="entry name" value="Glyoxalase"/>
    <property type="match status" value="1"/>
</dbReference>
<dbReference type="PANTHER" id="PTHR21366">
    <property type="entry name" value="GLYOXALASE FAMILY PROTEIN"/>
    <property type="match status" value="1"/>
</dbReference>
<dbReference type="SUPFAM" id="SSF54593">
    <property type="entry name" value="Glyoxalase/Bleomycin resistance protein/Dihydroxybiphenyl dioxygenase"/>
    <property type="match status" value="1"/>
</dbReference>
<organism evidence="3 4">
    <name type="scientific">Actinomycetospora straminea</name>
    <dbReference type="NCBI Taxonomy" id="663607"/>
    <lineage>
        <taxon>Bacteria</taxon>
        <taxon>Bacillati</taxon>
        <taxon>Actinomycetota</taxon>
        <taxon>Actinomycetes</taxon>
        <taxon>Pseudonocardiales</taxon>
        <taxon>Pseudonocardiaceae</taxon>
        <taxon>Actinomycetospora</taxon>
    </lineage>
</organism>
<feature type="region of interest" description="Disordered" evidence="1">
    <location>
        <begin position="1"/>
        <end position="20"/>
    </location>
</feature>
<accession>A0ABP9DWW1</accession>
<dbReference type="InterPro" id="IPR029068">
    <property type="entry name" value="Glyas_Bleomycin-R_OHBP_Dase"/>
</dbReference>
<name>A0ABP9DWW1_9PSEU</name>
<dbReference type="InterPro" id="IPR004360">
    <property type="entry name" value="Glyas_Fos-R_dOase_dom"/>
</dbReference>
<dbReference type="PANTHER" id="PTHR21366:SF31">
    <property type="entry name" value="METALLOTHIOL TRANSFERASE FOSB"/>
    <property type="match status" value="1"/>
</dbReference>
<feature type="domain" description="VOC" evidence="2">
    <location>
        <begin position="46"/>
        <end position="177"/>
    </location>
</feature>
<dbReference type="EMBL" id="BAABHQ010000001">
    <property type="protein sequence ID" value="GAA4860559.1"/>
    <property type="molecule type" value="Genomic_DNA"/>
</dbReference>
<dbReference type="Proteomes" id="UP001500457">
    <property type="component" value="Unassembled WGS sequence"/>
</dbReference>
<keyword evidence="4" id="KW-1185">Reference proteome</keyword>
<proteinExistence type="predicted"/>
<protein>
    <submittedName>
        <fullName evidence="3">VOC family protein</fullName>
    </submittedName>
</protein>
<evidence type="ECO:0000313" key="4">
    <source>
        <dbReference type="Proteomes" id="UP001500457"/>
    </source>
</evidence>
<evidence type="ECO:0000313" key="3">
    <source>
        <dbReference type="EMBL" id="GAA4860559.1"/>
    </source>
</evidence>
<dbReference type="InterPro" id="IPR050383">
    <property type="entry name" value="GlyoxalaseI/FosfomycinResist"/>
</dbReference>
<dbReference type="InterPro" id="IPR037523">
    <property type="entry name" value="VOC_core"/>
</dbReference>
<dbReference type="Gene3D" id="3.10.180.10">
    <property type="entry name" value="2,3-Dihydroxybiphenyl 1,2-Dioxygenase, domain 1"/>
    <property type="match status" value="1"/>
</dbReference>
<comment type="caution">
    <text evidence="3">The sequence shown here is derived from an EMBL/GenBank/DDBJ whole genome shotgun (WGS) entry which is preliminary data.</text>
</comment>
<evidence type="ECO:0000259" key="2">
    <source>
        <dbReference type="PROSITE" id="PS51819"/>
    </source>
</evidence>